<dbReference type="RefSeq" id="XP_016606995.1">
    <property type="nucleotide sequence ID" value="XM_016754121.1"/>
</dbReference>
<evidence type="ECO:0000313" key="9">
    <source>
        <dbReference type="Proteomes" id="UP000053201"/>
    </source>
</evidence>
<organism evidence="8 9">
    <name type="scientific">Spizellomyces punctatus (strain DAOM BR117)</name>
    <dbReference type="NCBI Taxonomy" id="645134"/>
    <lineage>
        <taxon>Eukaryota</taxon>
        <taxon>Fungi</taxon>
        <taxon>Fungi incertae sedis</taxon>
        <taxon>Chytridiomycota</taxon>
        <taxon>Chytridiomycota incertae sedis</taxon>
        <taxon>Chytridiomycetes</taxon>
        <taxon>Spizellomycetales</taxon>
        <taxon>Spizellomycetaceae</taxon>
        <taxon>Spizellomyces</taxon>
    </lineage>
</organism>
<comment type="similarity">
    <text evidence="1 6">Belongs to the proline oxidase family.</text>
</comment>
<dbReference type="InterPro" id="IPR002048">
    <property type="entry name" value="EF_hand_dom"/>
</dbReference>
<keyword evidence="9" id="KW-1185">Reference proteome</keyword>
<dbReference type="STRING" id="645134.A0A0L0HBI0"/>
<dbReference type="eggNOG" id="KOG0186">
    <property type="taxonomic scope" value="Eukaryota"/>
</dbReference>
<dbReference type="InterPro" id="IPR029041">
    <property type="entry name" value="FAD-linked_oxidoreductase-like"/>
</dbReference>
<reference evidence="8 9" key="1">
    <citation type="submission" date="2009-08" db="EMBL/GenBank/DDBJ databases">
        <title>The Genome Sequence of Spizellomyces punctatus strain DAOM BR117.</title>
        <authorList>
            <consortium name="The Broad Institute Genome Sequencing Platform"/>
            <person name="Russ C."/>
            <person name="Cuomo C."/>
            <person name="Shea T."/>
            <person name="Young S.K."/>
            <person name="Zeng Q."/>
            <person name="Koehrsen M."/>
            <person name="Haas B."/>
            <person name="Borodovsky M."/>
            <person name="Guigo R."/>
            <person name="Alvarado L."/>
            <person name="Berlin A."/>
            <person name="Bochicchio J."/>
            <person name="Borenstein D."/>
            <person name="Chapman S."/>
            <person name="Chen Z."/>
            <person name="Engels R."/>
            <person name="Freedman E."/>
            <person name="Gellesch M."/>
            <person name="Goldberg J."/>
            <person name="Griggs A."/>
            <person name="Gujja S."/>
            <person name="Heiman D."/>
            <person name="Hepburn T."/>
            <person name="Howarth C."/>
            <person name="Jen D."/>
            <person name="Larson L."/>
            <person name="Lewis B."/>
            <person name="Mehta T."/>
            <person name="Park D."/>
            <person name="Pearson M."/>
            <person name="Roberts A."/>
            <person name="Saif S."/>
            <person name="Shenoy N."/>
            <person name="Sisk P."/>
            <person name="Stolte C."/>
            <person name="Sykes S."/>
            <person name="Thomson T."/>
            <person name="Walk T."/>
            <person name="White J."/>
            <person name="Yandava C."/>
            <person name="Burger G."/>
            <person name="Gray M.W."/>
            <person name="Holland P.W.H."/>
            <person name="King N."/>
            <person name="Lang F.B.F."/>
            <person name="Roger A.J."/>
            <person name="Ruiz-Trillo I."/>
            <person name="Lander E."/>
            <person name="Nusbaum C."/>
        </authorList>
    </citation>
    <scope>NUCLEOTIDE SEQUENCE [LARGE SCALE GENOMIC DNA]</scope>
    <source>
        <strain evidence="8 9">DAOM BR117</strain>
    </source>
</reference>
<dbReference type="SUPFAM" id="SSF47473">
    <property type="entry name" value="EF-hand"/>
    <property type="match status" value="1"/>
</dbReference>
<comment type="cofactor">
    <cofactor evidence="6">
        <name>FAD</name>
        <dbReference type="ChEBI" id="CHEBI:57692"/>
    </cofactor>
</comment>
<dbReference type="AlphaFoldDB" id="A0A0L0HBI0"/>
<dbReference type="SMART" id="SM00054">
    <property type="entry name" value="EFh"/>
    <property type="match status" value="1"/>
</dbReference>
<dbReference type="GO" id="GO:0005739">
    <property type="term" value="C:mitochondrion"/>
    <property type="evidence" value="ECO:0007669"/>
    <property type="project" value="TreeGrafter"/>
</dbReference>
<dbReference type="GO" id="GO:0071949">
    <property type="term" value="F:FAD binding"/>
    <property type="evidence" value="ECO:0007669"/>
    <property type="project" value="TreeGrafter"/>
</dbReference>
<keyword evidence="6" id="KW-0274">FAD</keyword>
<evidence type="ECO:0000259" key="7">
    <source>
        <dbReference type="PROSITE" id="PS50222"/>
    </source>
</evidence>
<dbReference type="GO" id="GO:0004657">
    <property type="term" value="F:proline dehydrogenase activity"/>
    <property type="evidence" value="ECO:0007669"/>
    <property type="project" value="UniProtKB-EC"/>
</dbReference>
<evidence type="ECO:0000256" key="3">
    <source>
        <dbReference type="ARBA" id="ARBA00022837"/>
    </source>
</evidence>
<dbReference type="PROSITE" id="PS00018">
    <property type="entry name" value="EF_HAND_1"/>
    <property type="match status" value="2"/>
</dbReference>
<dbReference type="Pfam" id="PF01619">
    <property type="entry name" value="Pro_dh"/>
    <property type="match status" value="1"/>
</dbReference>
<dbReference type="GO" id="GO:0010133">
    <property type="term" value="P:L-proline catabolic process to L-glutamate"/>
    <property type="evidence" value="ECO:0007669"/>
    <property type="project" value="TreeGrafter"/>
</dbReference>
<dbReference type="FunCoup" id="A0A0L0HBI0">
    <property type="interactions" value="259"/>
</dbReference>
<dbReference type="Proteomes" id="UP000053201">
    <property type="component" value="Unassembled WGS sequence"/>
</dbReference>
<dbReference type="EC" id="1.5.5.2" evidence="2 6"/>
<gene>
    <name evidence="8" type="ORF">SPPG_05914</name>
</gene>
<keyword evidence="6" id="KW-0285">Flavoprotein</keyword>
<evidence type="ECO:0000256" key="1">
    <source>
        <dbReference type="ARBA" id="ARBA00005869"/>
    </source>
</evidence>
<evidence type="ECO:0000256" key="6">
    <source>
        <dbReference type="RuleBase" id="RU364054"/>
    </source>
</evidence>
<dbReference type="PROSITE" id="PS50222">
    <property type="entry name" value="EF_HAND_2"/>
    <property type="match status" value="1"/>
</dbReference>
<keyword evidence="5 6" id="KW-0642">Proline metabolism</keyword>
<dbReference type="InParanoid" id="A0A0L0HBI0"/>
<evidence type="ECO:0000256" key="5">
    <source>
        <dbReference type="ARBA" id="ARBA00023062"/>
    </source>
</evidence>
<dbReference type="PANTHER" id="PTHR13914">
    <property type="entry name" value="PROLINE OXIDASE"/>
    <property type="match status" value="1"/>
</dbReference>
<dbReference type="GeneID" id="27689257"/>
<dbReference type="PANTHER" id="PTHR13914:SF0">
    <property type="entry name" value="PROLINE DEHYDROGENASE 1, MITOCHONDRIAL"/>
    <property type="match status" value="1"/>
</dbReference>
<dbReference type="SUPFAM" id="SSF51730">
    <property type="entry name" value="FAD-linked oxidoreductase"/>
    <property type="match status" value="1"/>
</dbReference>
<accession>A0A0L0HBI0</accession>
<comment type="function">
    <text evidence="6">Converts proline to delta-1-pyrroline-5-carboxylate.</text>
</comment>
<dbReference type="GO" id="GO:0005509">
    <property type="term" value="F:calcium ion binding"/>
    <property type="evidence" value="ECO:0007669"/>
    <property type="project" value="InterPro"/>
</dbReference>
<sequence>MSLPLRQLTRIRPPHGSCSLSLARSLIQTRSLATQAHNSSLDSVRPYKTRSTAELLNSLLVFQLCAMPKIVEASPTILEWAEKMKLTRPVYAVIKQTFFRHFCGGEDLAEVVPTMENFKSLKIGSILDLALEADVDAASLSGPAAQEQARKVAGMFKESIDIASKTPGSFIALKVTALVPPLILQRWSNTLVLLQAAFRKADRNGDGRLSLEEFLELSATFPHLRGDTASALFAATDRDKDGFIDWLDVTDTFSLYNSSASRSLIRPPIEPVTPDNQLISADDLDTTDLVIPDIDIVAQHARDLRVRILVDAEQTYFQPAIDDVGLNLCKKFNPPHHGPNEAGRRGPVLYNTYQLYLKDGYERLVLDVERAERNGYSFGVKIVRGAYMHAERERAEELGIPDPIQPTIEATHAAYNKAIDFLVNKISGFQSPDSNITVEGNIRPLSFVVASHNQNSVEHACQQMNQFNVPAGEGSVAFAQLMGMQDGTTFSLASKGYKVFKYIPYGPIGVTIPYLQRRALENSDVLAGGGGIVQDRKAILNELKHRLGVGRSAGGFTGPLRSKVA</sequence>
<dbReference type="VEuPathDB" id="FungiDB:SPPG_05914"/>
<proteinExistence type="inferred from homology"/>
<dbReference type="OMA" id="WMQDAAD"/>
<dbReference type="InterPro" id="IPR015659">
    <property type="entry name" value="Proline_oxidase"/>
</dbReference>
<dbReference type="InterPro" id="IPR018247">
    <property type="entry name" value="EF_Hand_1_Ca_BS"/>
</dbReference>
<protein>
    <recommendedName>
        <fullName evidence="2 6">Proline dehydrogenase</fullName>
        <ecNumber evidence="2 6">1.5.5.2</ecNumber>
    </recommendedName>
</protein>
<dbReference type="CDD" id="cd00051">
    <property type="entry name" value="EFh"/>
    <property type="match status" value="1"/>
</dbReference>
<comment type="catalytic activity">
    <reaction evidence="6">
        <text>L-proline + a quinone = (S)-1-pyrroline-5-carboxylate + a quinol + H(+)</text>
        <dbReference type="Rhea" id="RHEA:23784"/>
        <dbReference type="ChEBI" id="CHEBI:15378"/>
        <dbReference type="ChEBI" id="CHEBI:17388"/>
        <dbReference type="ChEBI" id="CHEBI:24646"/>
        <dbReference type="ChEBI" id="CHEBI:60039"/>
        <dbReference type="ChEBI" id="CHEBI:132124"/>
        <dbReference type="EC" id="1.5.5.2"/>
    </reaction>
</comment>
<dbReference type="Pfam" id="PF13499">
    <property type="entry name" value="EF-hand_7"/>
    <property type="match status" value="1"/>
</dbReference>
<feature type="domain" description="EF-hand" evidence="7">
    <location>
        <begin position="189"/>
        <end position="224"/>
    </location>
</feature>
<dbReference type="EMBL" id="KQ257459">
    <property type="protein sequence ID" value="KNC98955.1"/>
    <property type="molecule type" value="Genomic_DNA"/>
</dbReference>
<name>A0A0L0HBI0_SPIPD</name>
<keyword evidence="4 6" id="KW-0560">Oxidoreductase</keyword>
<evidence type="ECO:0000256" key="4">
    <source>
        <dbReference type="ARBA" id="ARBA00023002"/>
    </source>
</evidence>
<evidence type="ECO:0000256" key="2">
    <source>
        <dbReference type="ARBA" id="ARBA00012695"/>
    </source>
</evidence>
<dbReference type="InterPro" id="IPR002872">
    <property type="entry name" value="Proline_DH_dom"/>
</dbReference>
<dbReference type="OrthoDB" id="5464at2759"/>
<evidence type="ECO:0000313" key="8">
    <source>
        <dbReference type="EMBL" id="KNC98955.1"/>
    </source>
</evidence>
<dbReference type="InterPro" id="IPR011992">
    <property type="entry name" value="EF-hand-dom_pair"/>
</dbReference>
<dbReference type="Gene3D" id="3.20.20.220">
    <property type="match status" value="2"/>
</dbReference>
<keyword evidence="3" id="KW-0106">Calcium</keyword>